<accession>A0A0P0FTS6</accession>
<evidence type="ECO:0000256" key="1">
    <source>
        <dbReference type="SAM" id="Phobius"/>
    </source>
</evidence>
<keyword evidence="1" id="KW-0472">Membrane</keyword>
<protein>
    <submittedName>
        <fullName evidence="2">Uncharacterized protein</fullName>
    </submittedName>
</protein>
<proteinExistence type="predicted"/>
<keyword evidence="1" id="KW-1133">Transmembrane helix</keyword>
<keyword evidence="1" id="KW-0812">Transmembrane</keyword>
<name>A0A0P0FTS6_BACT4</name>
<dbReference type="PATRIC" id="fig|818.23.peg.4846"/>
<evidence type="ECO:0000313" key="3">
    <source>
        <dbReference type="Proteomes" id="UP000095576"/>
    </source>
</evidence>
<dbReference type="KEGG" id="btho:Btheta7330_04710"/>
<gene>
    <name evidence="2" type="ORF">ERS852511_02394</name>
</gene>
<evidence type="ECO:0000313" key="2">
    <source>
        <dbReference type="EMBL" id="CUP52895.1"/>
    </source>
</evidence>
<dbReference type="Proteomes" id="UP000095576">
    <property type="component" value="Unassembled WGS sequence"/>
</dbReference>
<sequence>MKGNIKLALFFVLLLGLFTILLCTESSRWFSASIAMIFTMSGVFLGQLIKNRRKK</sequence>
<reference evidence="2 3" key="1">
    <citation type="submission" date="2015-09" db="EMBL/GenBank/DDBJ databases">
        <authorList>
            <consortium name="Pathogen Informatics"/>
        </authorList>
    </citation>
    <scope>NUCLEOTIDE SEQUENCE [LARGE SCALE GENOMIC DNA]</scope>
    <source>
        <strain evidence="2 3">2789STDY5834899</strain>
    </source>
</reference>
<dbReference type="EMBL" id="CZAP01000007">
    <property type="protein sequence ID" value="CUP52895.1"/>
    <property type="molecule type" value="Genomic_DNA"/>
</dbReference>
<dbReference type="AlphaFoldDB" id="A0A0P0FTS6"/>
<feature type="transmembrane region" description="Helical" evidence="1">
    <location>
        <begin position="33"/>
        <end position="49"/>
    </location>
</feature>
<organism evidence="2 3">
    <name type="scientific">Bacteroides thetaiotaomicron</name>
    <dbReference type="NCBI Taxonomy" id="818"/>
    <lineage>
        <taxon>Bacteria</taxon>
        <taxon>Pseudomonadati</taxon>
        <taxon>Bacteroidota</taxon>
        <taxon>Bacteroidia</taxon>
        <taxon>Bacteroidales</taxon>
        <taxon>Bacteroidaceae</taxon>
        <taxon>Bacteroides</taxon>
    </lineage>
</organism>